<dbReference type="AntiFam" id="ANF00010">
    <property type="entry name" value="tRNA translation"/>
</dbReference>
<proteinExistence type="predicted"/>
<dbReference type="RefSeq" id="XP_040702792.1">
    <property type="nucleotide sequence ID" value="XM_040853265.1"/>
</dbReference>
<keyword evidence="1" id="KW-0812">Transmembrane</keyword>
<dbReference type="VEuPathDB" id="FungiDB:ASPSYDRAFT_988242"/>
<evidence type="ECO:0000313" key="2">
    <source>
        <dbReference type="EMBL" id="OJJ58986.1"/>
    </source>
</evidence>
<dbReference type="EMBL" id="KV878586">
    <property type="protein sequence ID" value="OJJ58986.1"/>
    <property type="molecule type" value="Genomic_DNA"/>
</dbReference>
<protein>
    <submittedName>
        <fullName evidence="2">Uncharacterized protein</fullName>
    </submittedName>
</protein>
<dbReference type="GeneID" id="63769338"/>
<reference evidence="3" key="1">
    <citation type="journal article" date="2017" name="Genome Biol.">
        <title>Comparative genomics reveals high biological diversity and specific adaptations in the industrially and medically important fungal genus Aspergillus.</title>
        <authorList>
            <person name="de Vries R.P."/>
            <person name="Riley R."/>
            <person name="Wiebenga A."/>
            <person name="Aguilar-Osorio G."/>
            <person name="Amillis S."/>
            <person name="Uchima C.A."/>
            <person name="Anderluh G."/>
            <person name="Asadollahi M."/>
            <person name="Askin M."/>
            <person name="Barry K."/>
            <person name="Battaglia E."/>
            <person name="Bayram O."/>
            <person name="Benocci T."/>
            <person name="Braus-Stromeyer S.A."/>
            <person name="Caldana C."/>
            <person name="Canovas D."/>
            <person name="Cerqueira G.C."/>
            <person name="Chen F."/>
            <person name="Chen W."/>
            <person name="Choi C."/>
            <person name="Clum A."/>
            <person name="Dos Santos R.A."/>
            <person name="Damasio A.R."/>
            <person name="Diallinas G."/>
            <person name="Emri T."/>
            <person name="Fekete E."/>
            <person name="Flipphi M."/>
            <person name="Freyberg S."/>
            <person name="Gallo A."/>
            <person name="Gournas C."/>
            <person name="Habgood R."/>
            <person name="Hainaut M."/>
            <person name="Harispe M.L."/>
            <person name="Henrissat B."/>
            <person name="Hilden K.S."/>
            <person name="Hope R."/>
            <person name="Hossain A."/>
            <person name="Karabika E."/>
            <person name="Karaffa L."/>
            <person name="Karanyi Z."/>
            <person name="Krasevec N."/>
            <person name="Kuo A."/>
            <person name="Kusch H."/>
            <person name="LaButti K."/>
            <person name="Lagendijk E.L."/>
            <person name="Lapidus A."/>
            <person name="Levasseur A."/>
            <person name="Lindquist E."/>
            <person name="Lipzen A."/>
            <person name="Logrieco A.F."/>
            <person name="MacCabe A."/>
            <person name="Maekelae M.R."/>
            <person name="Malavazi I."/>
            <person name="Melin P."/>
            <person name="Meyer V."/>
            <person name="Mielnichuk N."/>
            <person name="Miskei M."/>
            <person name="Molnar A.P."/>
            <person name="Mule G."/>
            <person name="Ngan C.Y."/>
            <person name="Orejas M."/>
            <person name="Orosz E."/>
            <person name="Ouedraogo J.P."/>
            <person name="Overkamp K.M."/>
            <person name="Park H.-S."/>
            <person name="Perrone G."/>
            <person name="Piumi F."/>
            <person name="Punt P.J."/>
            <person name="Ram A.F."/>
            <person name="Ramon A."/>
            <person name="Rauscher S."/>
            <person name="Record E."/>
            <person name="Riano-Pachon D.M."/>
            <person name="Robert V."/>
            <person name="Roehrig J."/>
            <person name="Ruller R."/>
            <person name="Salamov A."/>
            <person name="Salih N.S."/>
            <person name="Samson R.A."/>
            <person name="Sandor E."/>
            <person name="Sanguinetti M."/>
            <person name="Schuetze T."/>
            <person name="Sepcic K."/>
            <person name="Shelest E."/>
            <person name="Sherlock G."/>
            <person name="Sophianopoulou V."/>
            <person name="Squina F.M."/>
            <person name="Sun H."/>
            <person name="Susca A."/>
            <person name="Todd R.B."/>
            <person name="Tsang A."/>
            <person name="Unkles S.E."/>
            <person name="van de Wiele N."/>
            <person name="van Rossen-Uffink D."/>
            <person name="Oliveira J.V."/>
            <person name="Vesth T.C."/>
            <person name="Visser J."/>
            <person name="Yu J.-H."/>
            <person name="Zhou M."/>
            <person name="Andersen M.R."/>
            <person name="Archer D.B."/>
            <person name="Baker S.E."/>
            <person name="Benoit I."/>
            <person name="Brakhage A.A."/>
            <person name="Braus G.H."/>
            <person name="Fischer R."/>
            <person name="Frisvad J.C."/>
            <person name="Goldman G.H."/>
            <person name="Houbraken J."/>
            <person name="Oakley B."/>
            <person name="Pocsi I."/>
            <person name="Scazzocchio C."/>
            <person name="Seiboth B."/>
            <person name="vanKuyk P.A."/>
            <person name="Wortman J."/>
            <person name="Dyer P.S."/>
            <person name="Grigoriev I.V."/>
        </authorList>
    </citation>
    <scope>NUCLEOTIDE SEQUENCE [LARGE SCALE GENOMIC DNA]</scope>
    <source>
        <strain evidence="3">CBS 593.65</strain>
    </source>
</reference>
<feature type="transmembrane region" description="Helical" evidence="1">
    <location>
        <begin position="73"/>
        <end position="96"/>
    </location>
</feature>
<gene>
    <name evidence="2" type="ORF">ASPSYDRAFT_988242</name>
</gene>
<dbReference type="Proteomes" id="UP000184356">
    <property type="component" value="Unassembled WGS sequence"/>
</dbReference>
<dbReference type="OrthoDB" id="4367858at2759"/>
<accession>A0A1L9THT5</accession>
<evidence type="ECO:0000313" key="3">
    <source>
        <dbReference type="Proteomes" id="UP000184356"/>
    </source>
</evidence>
<dbReference type="AlphaFoldDB" id="A0A1L9THT5"/>
<organism evidence="2 3">
    <name type="scientific">Aspergillus sydowii CBS 593.65</name>
    <dbReference type="NCBI Taxonomy" id="1036612"/>
    <lineage>
        <taxon>Eukaryota</taxon>
        <taxon>Fungi</taxon>
        <taxon>Dikarya</taxon>
        <taxon>Ascomycota</taxon>
        <taxon>Pezizomycotina</taxon>
        <taxon>Eurotiomycetes</taxon>
        <taxon>Eurotiomycetidae</taxon>
        <taxon>Eurotiales</taxon>
        <taxon>Aspergillaceae</taxon>
        <taxon>Aspergillus</taxon>
        <taxon>Aspergillus subgen. Nidulantes</taxon>
    </lineage>
</organism>
<keyword evidence="3" id="KW-1185">Reference proteome</keyword>
<keyword evidence="1" id="KW-0472">Membrane</keyword>
<name>A0A1L9THT5_9EURO</name>
<sequence length="111" mass="12824">MASWVASMLHQAWTRNPLWRVLADIHFLTMTSSKTCATINSSSSWRNWLARLTVNQEVVSSSLTEDGFPFYPVYIYLYCINFFYSFHSISLSSLFLPWLRPSDSCLATIVQ</sequence>
<evidence type="ECO:0000256" key="1">
    <source>
        <dbReference type="SAM" id="Phobius"/>
    </source>
</evidence>
<keyword evidence="1" id="KW-1133">Transmembrane helix</keyword>